<dbReference type="Proteomes" id="UP000789595">
    <property type="component" value="Unassembled WGS sequence"/>
</dbReference>
<dbReference type="EMBL" id="CAKKNE010000003">
    <property type="protein sequence ID" value="CAH0372158.1"/>
    <property type="molecule type" value="Genomic_DNA"/>
</dbReference>
<feature type="compositionally biased region" description="Basic and acidic residues" evidence="1">
    <location>
        <begin position="123"/>
        <end position="132"/>
    </location>
</feature>
<feature type="region of interest" description="Disordered" evidence="1">
    <location>
        <begin position="97"/>
        <end position="135"/>
    </location>
</feature>
<sequence>MAATAAAPTATTSPQRPTTNSKFTVFLRSSDRSGTLKVRLPKRKTAQAVLRAFAGAALGDASKAEGLHLLHPVSGAPLAPKSRIGDVARDGDVLDVAARPPASPQATPPRSPPQRRSLAQERSALRTREMVRESTVAVDSMRARLSAMGILKAPRSPPQTPLDLPPPSPREPPPRPRPDPHASLREELVQLARTDAAAFEELVEAARREGRRES</sequence>
<feature type="region of interest" description="Disordered" evidence="1">
    <location>
        <begin position="1"/>
        <end position="26"/>
    </location>
</feature>
<evidence type="ECO:0000313" key="4">
    <source>
        <dbReference type="Proteomes" id="UP000789595"/>
    </source>
</evidence>
<feature type="compositionally biased region" description="Pro residues" evidence="1">
    <location>
        <begin position="101"/>
        <end position="112"/>
    </location>
</feature>
<keyword evidence="4" id="KW-1185">Reference proteome</keyword>
<feature type="compositionally biased region" description="Low complexity" evidence="1">
    <location>
        <begin position="1"/>
        <end position="19"/>
    </location>
</feature>
<protein>
    <recommendedName>
        <fullName evidence="5">Ubiquitin-like domain-containing protein</fullName>
    </recommendedName>
</protein>
<reference evidence="3" key="2">
    <citation type="submission" date="2021-11" db="EMBL/GenBank/DDBJ databases">
        <authorList>
            <consortium name="Genoscope - CEA"/>
            <person name="William W."/>
        </authorList>
    </citation>
    <scope>NUCLEOTIDE SEQUENCE</scope>
</reference>
<evidence type="ECO:0000256" key="1">
    <source>
        <dbReference type="SAM" id="MobiDB-lite"/>
    </source>
</evidence>
<feature type="region of interest" description="Disordered" evidence="1">
    <location>
        <begin position="149"/>
        <end position="186"/>
    </location>
</feature>
<reference evidence="2" key="1">
    <citation type="submission" date="2021-01" db="EMBL/GenBank/DDBJ databases">
        <authorList>
            <person name="Corre E."/>
            <person name="Pelletier E."/>
            <person name="Niang G."/>
            <person name="Scheremetjew M."/>
            <person name="Finn R."/>
            <person name="Kale V."/>
            <person name="Holt S."/>
            <person name="Cochrane G."/>
            <person name="Meng A."/>
            <person name="Brown T."/>
            <person name="Cohen L."/>
        </authorList>
    </citation>
    <scope>NUCLEOTIDE SEQUENCE</scope>
    <source>
        <strain evidence="2">CCMP1756</strain>
    </source>
</reference>
<dbReference type="AlphaFoldDB" id="A0A7S3ZNM8"/>
<proteinExistence type="predicted"/>
<feature type="compositionally biased region" description="Basic and acidic residues" evidence="1">
    <location>
        <begin position="172"/>
        <end position="186"/>
    </location>
</feature>
<gene>
    <name evidence="2" type="ORF">PCAL00307_LOCUS4309</name>
    <name evidence="3" type="ORF">PECAL_3P21370</name>
</gene>
<organism evidence="2">
    <name type="scientific">Pelagomonas calceolata</name>
    <dbReference type="NCBI Taxonomy" id="35677"/>
    <lineage>
        <taxon>Eukaryota</taxon>
        <taxon>Sar</taxon>
        <taxon>Stramenopiles</taxon>
        <taxon>Ochrophyta</taxon>
        <taxon>Pelagophyceae</taxon>
        <taxon>Pelagomonadales</taxon>
        <taxon>Pelagomonadaceae</taxon>
        <taxon>Pelagomonas</taxon>
    </lineage>
</organism>
<dbReference type="EMBL" id="HBIW01005251">
    <property type="protein sequence ID" value="CAE0688875.1"/>
    <property type="molecule type" value="Transcribed_RNA"/>
</dbReference>
<evidence type="ECO:0000313" key="3">
    <source>
        <dbReference type="EMBL" id="CAH0372158.1"/>
    </source>
</evidence>
<accession>A0A7S3ZNM8</accession>
<feature type="compositionally biased region" description="Pro residues" evidence="1">
    <location>
        <begin position="155"/>
        <end position="171"/>
    </location>
</feature>
<evidence type="ECO:0000313" key="2">
    <source>
        <dbReference type="EMBL" id="CAE0688875.1"/>
    </source>
</evidence>
<evidence type="ECO:0008006" key="5">
    <source>
        <dbReference type="Google" id="ProtNLM"/>
    </source>
</evidence>
<name>A0A7S3ZNM8_9STRA</name>